<evidence type="ECO:0000256" key="5">
    <source>
        <dbReference type="ARBA" id="ARBA00022927"/>
    </source>
</evidence>
<dbReference type="Pfam" id="PF22599">
    <property type="entry name" value="SecDF_P1_head"/>
    <property type="match status" value="1"/>
</dbReference>
<dbReference type="Pfam" id="PF02355">
    <property type="entry name" value="SecD_SecF_C"/>
    <property type="match status" value="1"/>
</dbReference>
<comment type="caution">
    <text evidence="9">Lacks conserved residue(s) required for the propagation of feature annotation.</text>
</comment>
<dbReference type="InterPro" id="IPR022813">
    <property type="entry name" value="SecD/SecF_arch_bac"/>
</dbReference>
<dbReference type="EMBL" id="JAUKTR010000001">
    <property type="protein sequence ID" value="MDO1558258.1"/>
    <property type="molecule type" value="Genomic_DNA"/>
</dbReference>
<dbReference type="PANTHER" id="PTHR30081">
    <property type="entry name" value="PROTEIN-EXPORT MEMBRANE PROTEIN SEC"/>
    <property type="match status" value="1"/>
</dbReference>
<keyword evidence="5 9" id="KW-0653">Protein transport</keyword>
<dbReference type="SUPFAM" id="SSF82866">
    <property type="entry name" value="Multidrug efflux transporter AcrB transmembrane domain"/>
    <property type="match status" value="1"/>
</dbReference>
<dbReference type="InterPro" id="IPR054384">
    <property type="entry name" value="SecDF_P1_head"/>
</dbReference>
<dbReference type="HAMAP" id="MF_01463_B">
    <property type="entry name" value="SecD_B"/>
    <property type="match status" value="1"/>
</dbReference>
<comment type="subcellular location">
    <subcellularLocation>
        <location evidence="1 9">Cell membrane</location>
        <topology evidence="1 9">Multi-pass membrane protein</topology>
    </subcellularLocation>
</comment>
<evidence type="ECO:0000256" key="8">
    <source>
        <dbReference type="ARBA" id="ARBA00023136"/>
    </source>
</evidence>
<evidence type="ECO:0000256" key="9">
    <source>
        <dbReference type="HAMAP-Rule" id="MF_01463"/>
    </source>
</evidence>
<dbReference type="NCBIfam" id="TIGR01129">
    <property type="entry name" value="secD"/>
    <property type="match status" value="1"/>
</dbReference>
<dbReference type="Gene3D" id="3.30.1360.200">
    <property type="match status" value="1"/>
</dbReference>
<dbReference type="RefSeq" id="WP_302108678.1">
    <property type="nucleotide sequence ID" value="NZ_JAUKTR010000001.1"/>
</dbReference>
<keyword evidence="8 9" id="KW-0472">Membrane</keyword>
<dbReference type="NCBIfam" id="TIGR00916">
    <property type="entry name" value="2A0604s01"/>
    <property type="match status" value="1"/>
</dbReference>
<feature type="transmembrane region" description="Helical" evidence="9">
    <location>
        <begin position="369"/>
        <end position="390"/>
    </location>
</feature>
<evidence type="ECO:0000259" key="11">
    <source>
        <dbReference type="Pfam" id="PF21760"/>
    </source>
</evidence>
<feature type="transmembrane region" description="Helical" evidence="9">
    <location>
        <begin position="461"/>
        <end position="487"/>
    </location>
</feature>
<dbReference type="Pfam" id="PF07549">
    <property type="entry name" value="Sec_GG"/>
    <property type="match status" value="1"/>
</dbReference>
<sequence>MIQLSRWKIILVVLALALGVWFALPNVLPANVRERMPGFMPSNTINLGLDLQGGSYLLLEVDTEALATERLNNMVEEIRLDFRRERIGFSGLTPEGHGVVVRLRDPAQTDAAVRVLNNMGEFVAQTGQRDRTVQRVGPGVIRVQLSEDALQAQASAAVEQSIEIVRRRIDSLGAKEPSITRQGRDRIVVQAAGESDPERLKNVIGQTARLTFQMVDEQNSLQAALAGQVPPDAMVVPTDEPGEPFLLLKRRVLVSGENLTRANVGVDQMQRPAIDFRFDGQGARRFGEVTAANVNRRFAIVLDGRVISAPTIISPITGGSGQITGNFSVQTASDLVNLLNAGALPAPLTVEEQRTVGAELGADAVRAGLISTVVAFVLVLAFMVLSYGFLFGGISVIALLANGLLIMAVMSVTGADLTLPGIAGLILTLAMAVDANVLIYERMRDEVRAGRPPILAMDAGFGRAMVTIIDANLTTLIAAWIMFFFGAGPVRGFAWTLTIGVVTSVFTAVLITQILLALWFRLRRPKALPIA</sequence>
<dbReference type="InterPro" id="IPR055344">
    <property type="entry name" value="SecD_SecF_C_bact"/>
</dbReference>
<keyword evidence="14" id="KW-1185">Reference proteome</keyword>
<reference evidence="13" key="1">
    <citation type="submission" date="2023-07" db="EMBL/GenBank/DDBJ databases">
        <title>Brevundimonas soil sp. nov., isolated from the soil of chemical plant.</title>
        <authorList>
            <person name="Wu N."/>
        </authorList>
    </citation>
    <scope>NUCLEOTIDE SEQUENCE</scope>
    <source>
        <strain evidence="13">XZ-24</strain>
    </source>
</reference>
<feature type="transmembrane region" description="Helical" evidence="9">
    <location>
        <begin position="397"/>
        <end position="415"/>
    </location>
</feature>
<comment type="subunit">
    <text evidence="9">Forms a complex with SecF. Part of the essential Sec protein translocation apparatus which comprises SecA, SecYEG and auxiliary proteins SecDF-YajC and YidC.</text>
</comment>
<evidence type="ECO:0000256" key="6">
    <source>
        <dbReference type="ARBA" id="ARBA00022989"/>
    </source>
</evidence>
<dbReference type="PANTHER" id="PTHR30081:SF1">
    <property type="entry name" value="PROTEIN TRANSLOCASE SUBUNIT SECD"/>
    <property type="match status" value="1"/>
</dbReference>
<feature type="transmembrane region" description="Helical" evidence="9">
    <location>
        <begin position="421"/>
        <end position="440"/>
    </location>
</feature>
<keyword evidence="6 9" id="KW-1133">Transmembrane helix</keyword>
<organism evidence="13 14">
    <name type="scientific">Peiella sedimenti</name>
    <dbReference type="NCBI Taxonomy" id="3061083"/>
    <lineage>
        <taxon>Bacteria</taxon>
        <taxon>Pseudomonadati</taxon>
        <taxon>Pseudomonadota</taxon>
        <taxon>Alphaproteobacteria</taxon>
        <taxon>Caulobacterales</taxon>
        <taxon>Caulobacteraceae</taxon>
        <taxon>Peiella</taxon>
    </lineage>
</organism>
<evidence type="ECO:0000256" key="1">
    <source>
        <dbReference type="ARBA" id="ARBA00004651"/>
    </source>
</evidence>
<feature type="domain" description="Protein export membrane protein SecD/SecF C-terminal" evidence="10">
    <location>
        <begin position="350"/>
        <end position="519"/>
    </location>
</feature>
<keyword evidence="2 9" id="KW-0813">Transport</keyword>
<comment type="function">
    <text evidence="9">Part of the Sec protein translocase complex. Interacts with the SecYEG preprotein conducting channel. SecDF uses the proton motive force (PMF) to complete protein translocation after the ATP-dependent function of SecA.</text>
</comment>
<dbReference type="InterPro" id="IPR048634">
    <property type="entry name" value="SecD_SecF_C"/>
</dbReference>
<dbReference type="InterPro" id="IPR005791">
    <property type="entry name" value="SecD"/>
</dbReference>
<feature type="transmembrane region" description="Helical" evidence="9">
    <location>
        <begin position="493"/>
        <end position="520"/>
    </location>
</feature>
<evidence type="ECO:0000313" key="13">
    <source>
        <dbReference type="EMBL" id="MDO1558258.1"/>
    </source>
</evidence>
<evidence type="ECO:0000313" key="14">
    <source>
        <dbReference type="Proteomes" id="UP001169063"/>
    </source>
</evidence>
<proteinExistence type="inferred from homology"/>
<comment type="caution">
    <text evidence="13">The sequence shown here is derived from an EMBL/GenBank/DDBJ whole genome shotgun (WGS) entry which is preliminary data.</text>
</comment>
<keyword evidence="4 9" id="KW-0812">Transmembrane</keyword>
<evidence type="ECO:0000259" key="12">
    <source>
        <dbReference type="Pfam" id="PF22599"/>
    </source>
</evidence>
<feature type="domain" description="SecDF P1 head subdomain" evidence="12">
    <location>
        <begin position="236"/>
        <end position="346"/>
    </location>
</feature>
<dbReference type="InterPro" id="IPR022646">
    <property type="entry name" value="SecD/SecF_CS"/>
</dbReference>
<keyword evidence="3 9" id="KW-1003">Cell membrane</keyword>
<dbReference type="Gene3D" id="3.30.70.3400">
    <property type="match status" value="2"/>
</dbReference>
<evidence type="ECO:0000256" key="7">
    <source>
        <dbReference type="ARBA" id="ARBA00023010"/>
    </source>
</evidence>
<dbReference type="InterPro" id="IPR048631">
    <property type="entry name" value="SecD_1st"/>
</dbReference>
<evidence type="ECO:0000256" key="4">
    <source>
        <dbReference type="ARBA" id="ARBA00022692"/>
    </source>
</evidence>
<accession>A0ABT8SKA6</accession>
<protein>
    <recommendedName>
        <fullName evidence="9">Protein translocase subunit SecD</fullName>
    </recommendedName>
</protein>
<comment type="similarity">
    <text evidence="9">Belongs to the SecD/SecF family. SecD subfamily.</text>
</comment>
<name>A0ABT8SKA6_9CAUL</name>
<dbReference type="Proteomes" id="UP001169063">
    <property type="component" value="Unassembled WGS sequence"/>
</dbReference>
<dbReference type="Pfam" id="PF21760">
    <property type="entry name" value="SecD_1st"/>
    <property type="match status" value="1"/>
</dbReference>
<keyword evidence="7 9" id="KW-0811">Translocation</keyword>
<evidence type="ECO:0000259" key="10">
    <source>
        <dbReference type="Pfam" id="PF02355"/>
    </source>
</evidence>
<feature type="domain" description="Protein translocase subunit SecDF P1" evidence="11">
    <location>
        <begin position="158"/>
        <end position="217"/>
    </location>
</feature>
<evidence type="ECO:0000256" key="3">
    <source>
        <dbReference type="ARBA" id="ARBA00022475"/>
    </source>
</evidence>
<evidence type="ECO:0000256" key="2">
    <source>
        <dbReference type="ARBA" id="ARBA00022448"/>
    </source>
</evidence>
<gene>
    <name evidence="9 13" type="primary">secD</name>
    <name evidence="13" type="ORF">Q0812_02280</name>
</gene>